<evidence type="ECO:0000256" key="7">
    <source>
        <dbReference type="ARBA" id="ARBA00023136"/>
    </source>
</evidence>
<accession>A0ABY3W9T2</accession>
<feature type="transmembrane region" description="Helical" evidence="8">
    <location>
        <begin position="152"/>
        <end position="172"/>
    </location>
</feature>
<keyword evidence="3" id="KW-1003">Cell membrane</keyword>
<dbReference type="CDD" id="cd06261">
    <property type="entry name" value="TM_PBP2"/>
    <property type="match status" value="1"/>
</dbReference>
<protein>
    <submittedName>
        <fullName evidence="10">ABC transporter permease subunit</fullName>
    </submittedName>
</protein>
<keyword evidence="5 8" id="KW-0812">Transmembrane</keyword>
<dbReference type="Proteomes" id="UP000829069">
    <property type="component" value="Chromosome"/>
</dbReference>
<reference evidence="10 11" key="1">
    <citation type="submission" date="2022-03" db="EMBL/GenBank/DDBJ databases">
        <title>Isotopic signatures of nitrous oxide derived from detoxification processes.</title>
        <authorList>
            <person name="Behrendt U."/>
            <person name="Buchen C."/>
            <person name="Well R."/>
            <person name="Ulrich A."/>
            <person name="Rohe L."/>
            <person name="Kolb S."/>
            <person name="Schloter M."/>
            <person name="Horn M.A."/>
            <person name="Augustin J."/>
        </authorList>
    </citation>
    <scope>NUCLEOTIDE SEQUENCE [LARGE SCALE GENOMIC DNA]</scope>
    <source>
        <strain evidence="10 11">S4-C24</strain>
    </source>
</reference>
<feature type="transmembrane region" description="Helical" evidence="8">
    <location>
        <begin position="433"/>
        <end position="454"/>
    </location>
</feature>
<evidence type="ECO:0000256" key="4">
    <source>
        <dbReference type="ARBA" id="ARBA00022519"/>
    </source>
</evidence>
<evidence type="ECO:0000256" key="2">
    <source>
        <dbReference type="ARBA" id="ARBA00022448"/>
    </source>
</evidence>
<feature type="transmembrane region" description="Helical" evidence="8">
    <location>
        <begin position="253"/>
        <end position="280"/>
    </location>
</feature>
<feature type="transmembrane region" description="Helical" evidence="8">
    <location>
        <begin position="330"/>
        <end position="349"/>
    </location>
</feature>
<dbReference type="SUPFAM" id="SSF161098">
    <property type="entry name" value="MetI-like"/>
    <property type="match status" value="2"/>
</dbReference>
<evidence type="ECO:0000313" key="10">
    <source>
        <dbReference type="EMBL" id="UNK47114.1"/>
    </source>
</evidence>
<evidence type="ECO:0000313" key="11">
    <source>
        <dbReference type="Proteomes" id="UP000829069"/>
    </source>
</evidence>
<evidence type="ECO:0000256" key="6">
    <source>
        <dbReference type="ARBA" id="ARBA00022989"/>
    </source>
</evidence>
<dbReference type="Gene3D" id="1.10.3720.10">
    <property type="entry name" value="MetI-like"/>
    <property type="match status" value="2"/>
</dbReference>
<keyword evidence="7 8" id="KW-0472">Membrane</keyword>
<feature type="transmembrane region" description="Helical" evidence="8">
    <location>
        <begin position="292"/>
        <end position="318"/>
    </location>
</feature>
<feature type="transmembrane region" description="Helical" evidence="8">
    <location>
        <begin position="97"/>
        <end position="118"/>
    </location>
</feature>
<evidence type="ECO:0000256" key="3">
    <source>
        <dbReference type="ARBA" id="ARBA00022475"/>
    </source>
</evidence>
<dbReference type="EMBL" id="CP093326">
    <property type="protein sequence ID" value="UNK47114.1"/>
    <property type="molecule type" value="Genomic_DNA"/>
</dbReference>
<comment type="subcellular location">
    <subcellularLocation>
        <location evidence="1">Cell inner membrane</location>
        <topology evidence="1">Multi-pass membrane protein</topology>
    </subcellularLocation>
    <subcellularLocation>
        <location evidence="8">Cell membrane</location>
        <topology evidence="8">Multi-pass membrane protein</topology>
    </subcellularLocation>
</comment>
<name>A0ABY3W9T2_9MICC</name>
<organism evidence="10 11">
    <name type="scientific">Arthrobacter sulfonylureivorans</name>
    <dbReference type="NCBI Taxonomy" id="2486855"/>
    <lineage>
        <taxon>Bacteria</taxon>
        <taxon>Bacillati</taxon>
        <taxon>Actinomycetota</taxon>
        <taxon>Actinomycetes</taxon>
        <taxon>Micrococcales</taxon>
        <taxon>Micrococcaceae</taxon>
        <taxon>Arthrobacter</taxon>
    </lineage>
</organism>
<feature type="transmembrane region" description="Helical" evidence="8">
    <location>
        <begin position="47"/>
        <end position="68"/>
    </location>
</feature>
<dbReference type="InterPro" id="IPR000515">
    <property type="entry name" value="MetI-like"/>
</dbReference>
<keyword evidence="11" id="KW-1185">Reference proteome</keyword>
<gene>
    <name evidence="10" type="ORF">MNQ99_07160</name>
</gene>
<keyword evidence="4" id="KW-0997">Cell inner membrane</keyword>
<comment type="similarity">
    <text evidence="8">Belongs to the binding-protein-dependent transport system permease family.</text>
</comment>
<dbReference type="Pfam" id="PF00528">
    <property type="entry name" value="BPD_transp_1"/>
    <property type="match status" value="2"/>
</dbReference>
<dbReference type="InterPro" id="IPR035906">
    <property type="entry name" value="MetI-like_sf"/>
</dbReference>
<feature type="transmembrane region" description="Helical" evidence="8">
    <location>
        <begin position="207"/>
        <end position="233"/>
    </location>
</feature>
<proteinExistence type="inferred from homology"/>
<evidence type="ECO:0000256" key="5">
    <source>
        <dbReference type="ARBA" id="ARBA00022692"/>
    </source>
</evidence>
<evidence type="ECO:0000256" key="8">
    <source>
        <dbReference type="RuleBase" id="RU363032"/>
    </source>
</evidence>
<feature type="transmembrane region" description="Helical" evidence="8">
    <location>
        <begin position="375"/>
        <end position="398"/>
    </location>
</feature>
<keyword evidence="6 8" id="KW-1133">Transmembrane helix</keyword>
<evidence type="ECO:0000256" key="1">
    <source>
        <dbReference type="ARBA" id="ARBA00004429"/>
    </source>
</evidence>
<feature type="domain" description="ABC transmembrane type-1" evidence="9">
    <location>
        <begin position="257"/>
        <end position="451"/>
    </location>
</feature>
<dbReference type="PANTHER" id="PTHR43357:SF4">
    <property type="entry name" value="INNER MEMBRANE ABC TRANSPORTER PERMEASE PROTEIN YDCV"/>
    <property type="match status" value="1"/>
</dbReference>
<dbReference type="PANTHER" id="PTHR43357">
    <property type="entry name" value="INNER MEMBRANE ABC TRANSPORTER PERMEASE PROTEIN YDCV"/>
    <property type="match status" value="1"/>
</dbReference>
<sequence length="474" mass="50796">MMVTLAVVPNLFYVLAWSMLGSSEGGIISQGLKAIGMSEVTQYLNIMGWPGLVLVTAVKVTGLAYLLLIGPIRNLDPGVEDAAVMCGVPRLKAFRQITLPSLIPALSATGALLFVAGLETFEIPAMLGRPVGIEPLSVFIYGYLDSDLSPDYASATALSLVFVVVVALLLVLQARILGTRDFTTVGGKTRQHAPLSLPSAVRGSLNVILLGFFAVALVLPLAQIVIGSFQSYFGGYETWTLAHYVEAASNRRMQGAITATLFIAVLGGAVSALLSFTLAYVIHRYRGTKTALLFKIGTWVPATAPGIVLSISLLWMYLYTPGLRELFGTPWMMMLALIVATLPIAARAIEGSVVQIRTELEEAARISGASKTKSVLTITARLCLPSILSGWLLVGLMMSGRLDIPMMLQSTGNQTITTLTYAMYGRGEVAESAAAYCLYLACLLLVVCIVALTFRAYQHRQKRLVHSAQIGNAK</sequence>
<keyword evidence="2 8" id="KW-0813">Transport</keyword>
<feature type="domain" description="ABC transmembrane type-1" evidence="9">
    <location>
        <begin position="1"/>
        <end position="173"/>
    </location>
</feature>
<evidence type="ECO:0000259" key="9">
    <source>
        <dbReference type="PROSITE" id="PS50928"/>
    </source>
</evidence>
<dbReference type="PROSITE" id="PS50928">
    <property type="entry name" value="ABC_TM1"/>
    <property type="match status" value="2"/>
</dbReference>